<evidence type="ECO:0000256" key="5">
    <source>
        <dbReference type="ARBA" id="ARBA00023163"/>
    </source>
</evidence>
<dbReference type="InterPro" id="IPR051446">
    <property type="entry name" value="HTH_trans_reg/aminotransferase"/>
</dbReference>
<dbReference type="InterPro" id="IPR000524">
    <property type="entry name" value="Tscrpt_reg_HTH_GntR"/>
</dbReference>
<evidence type="ECO:0000256" key="1">
    <source>
        <dbReference type="ARBA" id="ARBA00005384"/>
    </source>
</evidence>
<dbReference type="InterPro" id="IPR015421">
    <property type="entry name" value="PyrdxlP-dep_Trfase_major"/>
</dbReference>
<dbReference type="SUPFAM" id="SSF53383">
    <property type="entry name" value="PLP-dependent transferases"/>
    <property type="match status" value="1"/>
</dbReference>
<feature type="domain" description="HTH gntR-type" evidence="6">
    <location>
        <begin position="21"/>
        <end position="89"/>
    </location>
</feature>
<organism evidence="7 8">
    <name type="scientific">Paenimyroides aestuarii</name>
    <dbReference type="NCBI Taxonomy" id="2968490"/>
    <lineage>
        <taxon>Bacteria</taxon>
        <taxon>Pseudomonadati</taxon>
        <taxon>Bacteroidota</taxon>
        <taxon>Flavobacteriia</taxon>
        <taxon>Flavobacteriales</taxon>
        <taxon>Flavobacteriaceae</taxon>
        <taxon>Paenimyroides</taxon>
    </lineage>
</organism>
<protein>
    <submittedName>
        <fullName evidence="7">PLP-dependent aminotransferase family protein</fullName>
    </submittedName>
</protein>
<keyword evidence="2" id="KW-0663">Pyridoxal phosphate</keyword>
<dbReference type="Pfam" id="PF00392">
    <property type="entry name" value="GntR"/>
    <property type="match status" value="1"/>
</dbReference>
<dbReference type="PROSITE" id="PS50949">
    <property type="entry name" value="HTH_GNTR"/>
    <property type="match status" value="1"/>
</dbReference>
<dbReference type="Gene3D" id="3.40.640.10">
    <property type="entry name" value="Type I PLP-dependent aspartate aminotransferase-like (Major domain)"/>
    <property type="match status" value="1"/>
</dbReference>
<dbReference type="Proteomes" id="UP001317001">
    <property type="component" value="Chromosome"/>
</dbReference>
<evidence type="ECO:0000256" key="3">
    <source>
        <dbReference type="ARBA" id="ARBA00023015"/>
    </source>
</evidence>
<evidence type="ECO:0000256" key="2">
    <source>
        <dbReference type="ARBA" id="ARBA00022898"/>
    </source>
</evidence>
<dbReference type="InterPro" id="IPR036388">
    <property type="entry name" value="WH-like_DNA-bd_sf"/>
</dbReference>
<dbReference type="Gene3D" id="1.10.10.10">
    <property type="entry name" value="Winged helix-like DNA-binding domain superfamily/Winged helix DNA-binding domain"/>
    <property type="match status" value="1"/>
</dbReference>
<dbReference type="GO" id="GO:0008483">
    <property type="term" value="F:transaminase activity"/>
    <property type="evidence" value="ECO:0007669"/>
    <property type="project" value="UniProtKB-KW"/>
</dbReference>
<sequence length="498" mass="56809">MNSPVEEIIQKVVSIDRKASVAVYIQIAQQLIRALQEDLLPAGSNLPGTRQLSKLLQIHRNTAVAVYDELASQGWVEIIANKGTFVLEKKHPHPTNQLKAFVQSKQYPLETGFSFTQSPHVISPYEKANTTYTFNDGQTDIRLHTDGLYNRWYNTVLRRSTLHTKWNRFLFDKTSFLDAQLSNYLNLTRNLQITPKNVLVTRNTEMSLHLIAQLLLQPSDLVLVGNLSNFSANMVFSQAKATIKTIPVDAFGIDVEFIRRNFTKNSIRLLYCTPQRHYPTTVSLTSERRAQLLALANEYKFAIIEDDYDYDFQYDALATPPMASADTNGLIIYLGKAGQVLFPAFEAGFMVAPQNFINEAKNYYKMMDPQGDLMKEQILAEIIHEGEMHRQIKKKIVLYKAKRDTMCHALETHFGSLISFEKPKGGLAIFVQFNPIISLAKLAKEIQRYDVFLPGYLLYQTKNICGIRLGFGHLNTEEINHTIEMLRKAYDDLVTRNA</sequence>
<dbReference type="PANTHER" id="PTHR46577">
    <property type="entry name" value="HTH-TYPE TRANSCRIPTIONAL REGULATORY PROTEIN GABR"/>
    <property type="match status" value="1"/>
</dbReference>
<gene>
    <name evidence="7" type="ORF">NPX36_07020</name>
</gene>
<dbReference type="CDD" id="cd07377">
    <property type="entry name" value="WHTH_GntR"/>
    <property type="match status" value="1"/>
</dbReference>
<proteinExistence type="inferred from homology"/>
<keyword evidence="7" id="KW-0808">Transferase</keyword>
<dbReference type="CDD" id="cd00609">
    <property type="entry name" value="AAT_like"/>
    <property type="match status" value="1"/>
</dbReference>
<keyword evidence="5" id="KW-0804">Transcription</keyword>
<dbReference type="RefSeq" id="WP_257500696.1">
    <property type="nucleotide sequence ID" value="NZ_CP102382.1"/>
</dbReference>
<comment type="similarity">
    <text evidence="1">In the C-terminal section; belongs to the class-I pyridoxal-phosphate-dependent aminotransferase family.</text>
</comment>
<keyword evidence="7" id="KW-0032">Aminotransferase</keyword>
<evidence type="ECO:0000313" key="8">
    <source>
        <dbReference type="Proteomes" id="UP001317001"/>
    </source>
</evidence>
<dbReference type="EMBL" id="CP102382">
    <property type="protein sequence ID" value="UUV22786.1"/>
    <property type="molecule type" value="Genomic_DNA"/>
</dbReference>
<accession>A0ABY5NW17</accession>
<dbReference type="InterPro" id="IPR036390">
    <property type="entry name" value="WH_DNA-bd_sf"/>
</dbReference>
<reference evidence="7 8" key="1">
    <citation type="submission" date="2022-08" db="EMBL/GenBank/DDBJ databases">
        <title>Myroides zhujiangensis sp. nov., a novel bacterium isolated from sediment in the Pearl River Estuary.</title>
        <authorList>
            <person name="Cui L."/>
        </authorList>
    </citation>
    <scope>NUCLEOTIDE SEQUENCE [LARGE SCALE GENOMIC DNA]</scope>
    <source>
        <strain evidence="7 8">SCSIO 72103</strain>
    </source>
</reference>
<keyword evidence="4" id="KW-0238">DNA-binding</keyword>
<dbReference type="PANTHER" id="PTHR46577:SF1">
    <property type="entry name" value="HTH-TYPE TRANSCRIPTIONAL REGULATORY PROTEIN GABR"/>
    <property type="match status" value="1"/>
</dbReference>
<evidence type="ECO:0000259" key="6">
    <source>
        <dbReference type="PROSITE" id="PS50949"/>
    </source>
</evidence>
<evidence type="ECO:0000313" key="7">
    <source>
        <dbReference type="EMBL" id="UUV22786.1"/>
    </source>
</evidence>
<evidence type="ECO:0000256" key="4">
    <source>
        <dbReference type="ARBA" id="ARBA00023125"/>
    </source>
</evidence>
<keyword evidence="8" id="KW-1185">Reference proteome</keyword>
<dbReference type="SMART" id="SM00345">
    <property type="entry name" value="HTH_GNTR"/>
    <property type="match status" value="1"/>
</dbReference>
<dbReference type="InterPro" id="IPR015424">
    <property type="entry name" value="PyrdxlP-dep_Trfase"/>
</dbReference>
<keyword evidence="3" id="KW-0805">Transcription regulation</keyword>
<dbReference type="SUPFAM" id="SSF46785">
    <property type="entry name" value="Winged helix' DNA-binding domain"/>
    <property type="match status" value="1"/>
</dbReference>
<name>A0ABY5NW17_9FLAO</name>